<dbReference type="AlphaFoldDB" id="A0A7K1V4A9"/>
<keyword evidence="1 5" id="KW-0378">Hydrolase</keyword>
<reference evidence="5 6" key="1">
    <citation type="submission" date="2019-12" db="EMBL/GenBank/DDBJ databases">
        <title>Nocardia sp. nov. ET3-3 isolated from soil.</title>
        <authorList>
            <person name="Kanchanasin P."/>
            <person name="Tanasupawat S."/>
            <person name="Yuki M."/>
            <person name="Kudo T."/>
        </authorList>
    </citation>
    <scope>NUCLEOTIDE SEQUENCE [LARGE SCALE GENOMIC DNA]</scope>
    <source>
        <strain evidence="5 6">ET3-3</strain>
    </source>
</reference>
<feature type="compositionally biased region" description="Low complexity" evidence="2">
    <location>
        <begin position="316"/>
        <end position="326"/>
    </location>
</feature>
<accession>A0A7K1V4A9</accession>
<dbReference type="InterPro" id="IPR029058">
    <property type="entry name" value="AB_hydrolase_fold"/>
</dbReference>
<keyword evidence="3" id="KW-0812">Transmembrane</keyword>
<dbReference type="RefSeq" id="WP_157390877.1">
    <property type="nucleotide sequence ID" value="NZ_WRPP01000006.1"/>
</dbReference>
<evidence type="ECO:0000256" key="4">
    <source>
        <dbReference type="SAM" id="SignalP"/>
    </source>
</evidence>
<dbReference type="InterPro" id="IPR053145">
    <property type="entry name" value="AB_hydrolase_Est10"/>
</dbReference>
<organism evidence="5 6">
    <name type="scientific">Nocardia terrae</name>
    <dbReference type="NCBI Taxonomy" id="2675851"/>
    <lineage>
        <taxon>Bacteria</taxon>
        <taxon>Bacillati</taxon>
        <taxon>Actinomycetota</taxon>
        <taxon>Actinomycetes</taxon>
        <taxon>Mycobacteriales</taxon>
        <taxon>Nocardiaceae</taxon>
        <taxon>Nocardia</taxon>
    </lineage>
</organism>
<dbReference type="PANTHER" id="PTHR43265:SF1">
    <property type="entry name" value="ESTERASE ESTD"/>
    <property type="match status" value="1"/>
</dbReference>
<dbReference type="Gene3D" id="3.40.50.1820">
    <property type="entry name" value="alpha/beta hydrolase"/>
    <property type="match status" value="1"/>
</dbReference>
<dbReference type="EMBL" id="WRPP01000006">
    <property type="protein sequence ID" value="MVU81269.1"/>
    <property type="molecule type" value="Genomic_DNA"/>
</dbReference>
<comment type="caution">
    <text evidence="5">The sequence shown here is derived from an EMBL/GenBank/DDBJ whole genome shotgun (WGS) entry which is preliminary data.</text>
</comment>
<dbReference type="GO" id="GO:0004252">
    <property type="term" value="F:serine-type endopeptidase activity"/>
    <property type="evidence" value="ECO:0007669"/>
    <property type="project" value="InterPro"/>
</dbReference>
<keyword evidence="3" id="KW-1133">Transmembrane helix</keyword>
<feature type="region of interest" description="Disordered" evidence="2">
    <location>
        <begin position="312"/>
        <end position="337"/>
    </location>
</feature>
<evidence type="ECO:0000313" key="5">
    <source>
        <dbReference type="EMBL" id="MVU81269.1"/>
    </source>
</evidence>
<feature type="transmembrane region" description="Helical" evidence="3">
    <location>
        <begin position="381"/>
        <end position="402"/>
    </location>
</feature>
<feature type="transmembrane region" description="Helical" evidence="3">
    <location>
        <begin position="453"/>
        <end position="475"/>
    </location>
</feature>
<feature type="transmembrane region" description="Helical" evidence="3">
    <location>
        <begin position="346"/>
        <end position="369"/>
    </location>
</feature>
<keyword evidence="4" id="KW-0732">Signal</keyword>
<protein>
    <submittedName>
        <fullName evidence="5">Alpha/beta hydrolase</fullName>
    </submittedName>
</protein>
<name>A0A7K1V4A9_9NOCA</name>
<gene>
    <name evidence="5" type="ORF">GPX89_29010</name>
</gene>
<dbReference type="PANTHER" id="PTHR43265">
    <property type="entry name" value="ESTERASE ESTD"/>
    <property type="match status" value="1"/>
</dbReference>
<proteinExistence type="predicted"/>
<evidence type="ECO:0000256" key="3">
    <source>
        <dbReference type="SAM" id="Phobius"/>
    </source>
</evidence>
<keyword evidence="6" id="KW-1185">Reference proteome</keyword>
<keyword evidence="3" id="KW-0472">Membrane</keyword>
<dbReference type="GO" id="GO:0052689">
    <property type="term" value="F:carboxylic ester hydrolase activity"/>
    <property type="evidence" value="ECO:0007669"/>
    <property type="project" value="TreeGrafter"/>
</dbReference>
<feature type="signal peptide" evidence="4">
    <location>
        <begin position="1"/>
        <end position="34"/>
    </location>
</feature>
<feature type="region of interest" description="Disordered" evidence="2">
    <location>
        <begin position="267"/>
        <end position="291"/>
    </location>
</feature>
<evidence type="ECO:0000313" key="6">
    <source>
        <dbReference type="Proteomes" id="UP000466794"/>
    </source>
</evidence>
<dbReference type="PROSITE" id="PS00708">
    <property type="entry name" value="PRO_ENDOPEP_SER"/>
    <property type="match status" value="1"/>
</dbReference>
<feature type="chain" id="PRO_5029650711" evidence="4">
    <location>
        <begin position="35"/>
        <end position="477"/>
    </location>
</feature>
<feature type="transmembrane region" description="Helical" evidence="3">
    <location>
        <begin position="422"/>
        <end position="441"/>
    </location>
</feature>
<feature type="compositionally biased region" description="Low complexity" evidence="2">
    <location>
        <begin position="273"/>
        <end position="284"/>
    </location>
</feature>
<dbReference type="InterPro" id="IPR002471">
    <property type="entry name" value="Pept_S9_AS"/>
</dbReference>
<dbReference type="Proteomes" id="UP000466794">
    <property type="component" value="Unassembled WGS sequence"/>
</dbReference>
<evidence type="ECO:0000256" key="1">
    <source>
        <dbReference type="ARBA" id="ARBA00022801"/>
    </source>
</evidence>
<sequence length="477" mass="50275">MQSQPTAGAGRVLLPCALLAMLIAVLIPPTAATATPDTTGQEVTFTGGGGLTLHGTVISPATPHSDSPGIVLVGGSGPGPRQEYRREAEAFAAMGMTVLTYDKRTDGYSKTHRDLGLLADDALGAVELLRTLPGVRPDRVGLWGFSEGGWVTPLAASRSADVAFLITLGAPGYTPLRTQTWYLANRLRHQGVDAALATTISGPAARLIDGSGFFPAADFDPLPALHTLRIPVLAIWGRHDVQSPPAESSAVLRDALTADPSVTIRFVDGSHNGRTTTDGFDRTGASYEPPIPRGDFAPGYLDTMSTWLQQVSNGTPPASSAAEPPAQDGDSHDPGHSWWSAPGTQAIALGLLVVVFIGYLAISFANKGIRTARSARRGPRWLAATGLLATLATVLYVFSIFATSAQALGPIVFERPLPWLGLQLLALVTTALLLVTTLTTVRPRTPLTGTHRAALTVLTCTGFVWLGWTLSWGLLFR</sequence>
<dbReference type="GO" id="GO:0006508">
    <property type="term" value="P:proteolysis"/>
    <property type="evidence" value="ECO:0007669"/>
    <property type="project" value="InterPro"/>
</dbReference>
<dbReference type="SUPFAM" id="SSF53474">
    <property type="entry name" value="alpha/beta-Hydrolases"/>
    <property type="match status" value="1"/>
</dbReference>
<evidence type="ECO:0000256" key="2">
    <source>
        <dbReference type="SAM" id="MobiDB-lite"/>
    </source>
</evidence>